<gene>
    <name evidence="4" type="primary">100633557</name>
</gene>
<reference evidence="5" key="1">
    <citation type="journal article" date="2010" name="Nature">
        <title>The Amphimedon queenslandica genome and the evolution of animal complexity.</title>
        <authorList>
            <person name="Srivastava M."/>
            <person name="Simakov O."/>
            <person name="Chapman J."/>
            <person name="Fahey B."/>
            <person name="Gauthier M.E."/>
            <person name="Mitros T."/>
            <person name="Richards G.S."/>
            <person name="Conaco C."/>
            <person name="Dacre M."/>
            <person name="Hellsten U."/>
            <person name="Larroux C."/>
            <person name="Putnam N.H."/>
            <person name="Stanke M."/>
            <person name="Adamska M."/>
            <person name="Darling A."/>
            <person name="Degnan S.M."/>
            <person name="Oakley T.H."/>
            <person name="Plachetzki D.C."/>
            <person name="Zhai Y."/>
            <person name="Adamski M."/>
            <person name="Calcino A."/>
            <person name="Cummins S.F."/>
            <person name="Goodstein D.M."/>
            <person name="Harris C."/>
            <person name="Jackson D.J."/>
            <person name="Leys S.P."/>
            <person name="Shu S."/>
            <person name="Woodcroft B.J."/>
            <person name="Vervoort M."/>
            <person name="Kosik K.S."/>
            <person name="Manning G."/>
            <person name="Degnan B.M."/>
            <person name="Rokhsar D.S."/>
        </authorList>
    </citation>
    <scope>NUCLEOTIDE SEQUENCE [LARGE SCALE GENOMIC DNA]</scope>
</reference>
<dbReference type="InParanoid" id="A0A1X7UKT5"/>
<dbReference type="OrthoDB" id="10265871at2759"/>
<evidence type="ECO:0000313" key="5">
    <source>
        <dbReference type="Proteomes" id="UP000007879"/>
    </source>
</evidence>
<dbReference type="EnsemblMetazoa" id="Aqu2.1.28590_001">
    <property type="protein sequence ID" value="Aqu2.1.28590_001"/>
    <property type="gene ID" value="Aqu2.1.28590"/>
</dbReference>
<dbReference type="PANTHER" id="PTHR47708">
    <property type="match status" value="1"/>
</dbReference>
<evidence type="ECO:0000259" key="3">
    <source>
        <dbReference type="Pfam" id="PF23544"/>
    </source>
</evidence>
<dbReference type="Proteomes" id="UP000007879">
    <property type="component" value="Unassembled WGS sequence"/>
</dbReference>
<feature type="domain" description="Acyclic terpene utilisation N-terminal" evidence="2">
    <location>
        <begin position="36"/>
        <end position="468"/>
    </location>
</feature>
<evidence type="ECO:0000259" key="2">
    <source>
        <dbReference type="Pfam" id="PF07287"/>
    </source>
</evidence>
<dbReference type="InterPro" id="IPR056362">
    <property type="entry name" value="AtuA-like_ferredoxin_dom"/>
</dbReference>
<evidence type="ECO:0000313" key="4">
    <source>
        <dbReference type="EnsemblMetazoa" id="Aqu2.1.28590_001"/>
    </source>
</evidence>
<dbReference type="EnsemblMetazoa" id="XM_019997988.1">
    <property type="protein sequence ID" value="XP_019853547.1"/>
    <property type="gene ID" value="LOC100633557"/>
</dbReference>
<dbReference type="AlphaFoldDB" id="A0A1X7UKT5"/>
<dbReference type="InterPro" id="IPR010839">
    <property type="entry name" value="AtuA_N"/>
</dbReference>
<dbReference type="PANTHER" id="PTHR47708:SF2">
    <property type="entry name" value="SI:CH73-132F6.5"/>
    <property type="match status" value="1"/>
</dbReference>
<name>A0A1X7UKT5_AMPQE</name>
<evidence type="ECO:0000256" key="1">
    <source>
        <dbReference type="SAM" id="MobiDB-lite"/>
    </source>
</evidence>
<feature type="domain" description="AtuA-like ferredoxin-fold" evidence="3">
    <location>
        <begin position="514"/>
        <end position="614"/>
    </location>
</feature>
<feature type="region of interest" description="Disordered" evidence="1">
    <location>
        <begin position="486"/>
        <end position="505"/>
    </location>
</feature>
<dbReference type="Pfam" id="PF07287">
    <property type="entry name" value="AtuA"/>
    <property type="match status" value="1"/>
</dbReference>
<proteinExistence type="predicted"/>
<organism evidence="4">
    <name type="scientific">Amphimedon queenslandica</name>
    <name type="common">Sponge</name>
    <dbReference type="NCBI Taxonomy" id="400682"/>
    <lineage>
        <taxon>Eukaryota</taxon>
        <taxon>Metazoa</taxon>
        <taxon>Porifera</taxon>
        <taxon>Demospongiae</taxon>
        <taxon>Heteroscleromorpha</taxon>
        <taxon>Haplosclerida</taxon>
        <taxon>Niphatidae</taxon>
        <taxon>Amphimedon</taxon>
    </lineage>
</organism>
<keyword evidence="5" id="KW-1185">Reference proteome</keyword>
<dbReference type="KEGG" id="aqu:100633557"/>
<protein>
    <submittedName>
        <fullName evidence="4">Uncharacterized protein</fullName>
    </submittedName>
</protein>
<dbReference type="Pfam" id="PF23544">
    <property type="entry name" value="AtuA_ferredoxin"/>
    <property type="match status" value="1"/>
</dbReference>
<sequence length="621" mass="66712">MAGILRKKDLLLTPVLLRSSIISRSYGASAGKDERVRIGCSSGFWGDTSESAPQLVRYGDLDFLIADYLSEITMSLLAGAKRKKPDMGYTPDFISHCIKPLIHDIKKQGIRVVTNAGGINPEGCVNAIKNVMSSEGVELSVAMVTGDDMMKNVKEIKDSEYAVDIESGRTLPSSVLSMNAYIGGFPIADALDKGADIVITGRATDSALALGPLIHKFGWKRTDYDLLSLGSLAGHLIECGAQVTGGICTDWDTVQGWDNIGFPIVDCASDGSFLVTKPPCTGGVVNFGTVAEQLVYEIGDPTSYVLPDVTCDFSGVTLKEMSDGVLVSGARGNPPTETYKVSATYLDGYRAIAVCPGVGPRSDEKALKTVQAIFKRCSRLLKERGYKDYTKTHVHIMGGGKSLSESVSWFGVEHPVKEAVEIFSTEIAPAGTGMAPGLTAIVGGRPKVSPVIKLFSFLYPKDKLPLTISMDGSVAMEKVYSSDPAPLDVGNKATETDSKHSMPNKFPLDGKECLNDIAYLRSGDKGNTSNIGVVARDPGYYSYLKDHVTEKVVAEWFKEFLEPSEDETIYDLVTRYELPGVCGLNFVLRKSLGGGGISSLRSDPQGKGYGQRLAVLPLKTN</sequence>
<reference evidence="4" key="2">
    <citation type="submission" date="2017-05" db="UniProtKB">
        <authorList>
            <consortium name="EnsemblMetazoa"/>
        </authorList>
    </citation>
    <scope>IDENTIFICATION</scope>
</reference>
<dbReference type="eggNOG" id="ENOG502QS8D">
    <property type="taxonomic scope" value="Eukaryota"/>
</dbReference>
<accession>A0A1X7UKT5</accession>